<protein>
    <submittedName>
        <fullName evidence="3">Dipeptidyl-peptidase</fullName>
    </submittedName>
</protein>
<dbReference type="Pfam" id="PF00326">
    <property type="entry name" value="Peptidase_S9"/>
    <property type="match status" value="1"/>
</dbReference>
<sequence length="797" mass="91541">MVIKVYFCVNQITHKMIKNIFILAFIFFTVSAKSQELKLDEIMKGDAFIGVQPTNGRWSLDGKKTYFEWNPNNELGTSTYFWEKGLINPKLASSKEASFSKLDFKIKPNADLAYYIEKGALYSYSIQNKTTKKLLQQSSSISNLQLGEETGVLFFIQNENLQKFDTKQGTIVQLTNFKSGREKDKEEEKDTFLNNQQKELFQFVRDQEAKKNWNKAKADENKSNFPKPYFYGKEGFEGLRVNPKGSYVTFRLVDVNEKKSEIMENFITKDGYNQSVNTKEKVSNANLTKSKFGIYSVALDSVYFLDFSSLSHIQDKPEYYNSYENLKNKEKEDKLIFVQEPTYNDSGSYAITEIRSRDNKDRWIVKMNLEKGTFQEIDYQHDEAWIGGPGIPSYAYSSGTLGFLSDNETIYFQSEATAYSHLYSYNLKTNKKIQLTKGNWEVRGITLSKDKNNFYLTTNTTNPGNREFYKLAASGGELQPVLTKDGAHEVTISPDERTLLVRYSYKNKPWEFYTGANKKNSVLTAITHSTSKEFEEYPWQAPEVITFKAQDGTNVNARLYKPRSDKANKAAIVFVHGAGYLQNAHNYWSSYHREYMFHNLLTDLGYTVLDIDYRGSDGYGRDFRTGIYRFMGGKDLTDQIDGKNYLVQNLGVDPKRVGVYGGSYGGFITLMAMLTAPNEFASGAALRSVTDWAHYNHGYTGNILNFPETDPLAYKKSSPIYFADNLTGNLLMLHGMVDDNVEYKDIVRLSQRFIELGKKNWNLASFPVETHGFKETYSWIDEYSRILNLFNNTLLEK</sequence>
<dbReference type="SUPFAM" id="SSF82171">
    <property type="entry name" value="DPP6 N-terminal domain-like"/>
    <property type="match status" value="1"/>
</dbReference>
<dbReference type="PANTHER" id="PTHR11731:SF193">
    <property type="entry name" value="DIPEPTIDYL PEPTIDASE 9"/>
    <property type="match status" value="1"/>
</dbReference>
<dbReference type="PATRIC" id="fig|1086011.3.peg.3293"/>
<dbReference type="Gene3D" id="3.40.50.1820">
    <property type="entry name" value="alpha/beta hydrolase"/>
    <property type="match status" value="1"/>
</dbReference>
<dbReference type="STRING" id="1086011.HJ01_03362"/>
<accession>H7FW15</accession>
<reference evidence="3 4" key="1">
    <citation type="journal article" date="2014" name="Acta Crystallogr. D">
        <title>Structure-based characterization and antifreeze properties of a hyperactive ice-binding protein from the Antarctic bacterium Flavobacterium frigoris PS1.</title>
        <authorList>
            <person name="Do H."/>
            <person name="Kim S.J."/>
            <person name="Kim H.J."/>
            <person name="Lee J.H."/>
        </authorList>
    </citation>
    <scope>NUCLEOTIDE SEQUENCE [LARGE SCALE GENOMIC DNA]</scope>
    <source>
        <strain evidence="3 4">PS1</strain>
    </source>
</reference>
<dbReference type="EMBL" id="AHKF01000031">
    <property type="protein sequence ID" value="EIA07244.1"/>
    <property type="molecule type" value="Genomic_DNA"/>
</dbReference>
<feature type="domain" description="Dipeptidylpeptidase IV N-terminal" evidence="2">
    <location>
        <begin position="335"/>
        <end position="510"/>
    </location>
</feature>
<dbReference type="InterPro" id="IPR050278">
    <property type="entry name" value="Serine_Prot_S9B/DPPIV"/>
</dbReference>
<keyword evidence="4" id="KW-1185">Reference proteome</keyword>
<dbReference type="AlphaFoldDB" id="H7FW15"/>
<dbReference type="InterPro" id="IPR029058">
    <property type="entry name" value="AB_hydrolase_fold"/>
</dbReference>
<dbReference type="eggNOG" id="COG1506">
    <property type="taxonomic scope" value="Bacteria"/>
</dbReference>
<dbReference type="SUPFAM" id="SSF53474">
    <property type="entry name" value="alpha/beta-Hydrolases"/>
    <property type="match status" value="1"/>
</dbReference>
<dbReference type="GO" id="GO:0008239">
    <property type="term" value="F:dipeptidyl-peptidase activity"/>
    <property type="evidence" value="ECO:0007669"/>
    <property type="project" value="TreeGrafter"/>
</dbReference>
<proteinExistence type="predicted"/>
<name>H7FW15_FLAFP</name>
<dbReference type="Gene3D" id="2.140.10.30">
    <property type="entry name" value="Dipeptidylpeptidase IV, N-terminal domain"/>
    <property type="match status" value="1"/>
</dbReference>
<dbReference type="GO" id="GO:0006508">
    <property type="term" value="P:proteolysis"/>
    <property type="evidence" value="ECO:0007669"/>
    <property type="project" value="InterPro"/>
</dbReference>
<feature type="domain" description="Peptidase S9 prolyl oligopeptidase catalytic" evidence="1">
    <location>
        <begin position="599"/>
        <end position="794"/>
    </location>
</feature>
<gene>
    <name evidence="3" type="ORF">HJ01_03362</name>
</gene>
<dbReference type="eggNOG" id="COG0823">
    <property type="taxonomic scope" value="Bacteria"/>
</dbReference>
<comment type="caution">
    <text evidence="3">The sequence shown here is derived from an EMBL/GenBank/DDBJ whole genome shotgun (WGS) entry which is preliminary data.</text>
</comment>
<dbReference type="InterPro" id="IPR002469">
    <property type="entry name" value="Peptidase_S9B_N"/>
</dbReference>
<dbReference type="InterPro" id="IPR001375">
    <property type="entry name" value="Peptidase_S9_cat"/>
</dbReference>
<evidence type="ECO:0000313" key="3">
    <source>
        <dbReference type="EMBL" id="EIA07244.1"/>
    </source>
</evidence>
<dbReference type="Proteomes" id="UP000005566">
    <property type="component" value="Unassembled WGS sequence"/>
</dbReference>
<dbReference type="PANTHER" id="PTHR11731">
    <property type="entry name" value="PROTEASE FAMILY S9B,C DIPEPTIDYL-PEPTIDASE IV-RELATED"/>
    <property type="match status" value="1"/>
</dbReference>
<evidence type="ECO:0000259" key="2">
    <source>
        <dbReference type="Pfam" id="PF00930"/>
    </source>
</evidence>
<evidence type="ECO:0000259" key="1">
    <source>
        <dbReference type="Pfam" id="PF00326"/>
    </source>
</evidence>
<dbReference type="GO" id="GO:0008236">
    <property type="term" value="F:serine-type peptidase activity"/>
    <property type="evidence" value="ECO:0007669"/>
    <property type="project" value="InterPro"/>
</dbReference>
<dbReference type="Pfam" id="PF00930">
    <property type="entry name" value="DPPIV_N"/>
    <property type="match status" value="1"/>
</dbReference>
<organism evidence="3 4">
    <name type="scientific">Flavobacterium frigoris (strain PS1)</name>
    <dbReference type="NCBI Taxonomy" id="1086011"/>
    <lineage>
        <taxon>Bacteria</taxon>
        <taxon>Pseudomonadati</taxon>
        <taxon>Bacteroidota</taxon>
        <taxon>Flavobacteriia</taxon>
        <taxon>Flavobacteriales</taxon>
        <taxon>Flavobacteriaceae</taxon>
        <taxon>Flavobacterium</taxon>
    </lineage>
</organism>
<evidence type="ECO:0000313" key="4">
    <source>
        <dbReference type="Proteomes" id="UP000005566"/>
    </source>
</evidence>